<name>A0A6J1ICR9_CUCMA</name>
<feature type="domain" description="Retrovirus-related Pol polyprotein from transposon TNT 1-94-like beta-barrel" evidence="1">
    <location>
        <begin position="154"/>
        <end position="205"/>
    </location>
</feature>
<dbReference type="PANTHER" id="PTHR35317">
    <property type="entry name" value="OS04G0629600 PROTEIN"/>
    <property type="match status" value="1"/>
</dbReference>
<keyword evidence="2" id="KW-1185">Reference proteome</keyword>
<dbReference type="Proteomes" id="UP000504608">
    <property type="component" value="Unplaced"/>
</dbReference>
<dbReference type="OrthoDB" id="2013098at2759"/>
<dbReference type="GeneID" id="111473748"/>
<dbReference type="Pfam" id="PF22936">
    <property type="entry name" value="Pol_BBD"/>
    <property type="match status" value="1"/>
</dbReference>
<proteinExistence type="predicted"/>
<evidence type="ECO:0000313" key="3">
    <source>
        <dbReference type="RefSeq" id="XP_022974921.1"/>
    </source>
</evidence>
<dbReference type="KEGG" id="cmax:111473748"/>
<dbReference type="RefSeq" id="XP_022974921.1">
    <property type="nucleotide sequence ID" value="XM_023119153.1"/>
</dbReference>
<evidence type="ECO:0000259" key="1">
    <source>
        <dbReference type="Pfam" id="PF22936"/>
    </source>
</evidence>
<evidence type="ECO:0000313" key="2">
    <source>
        <dbReference type="Proteomes" id="UP000504608"/>
    </source>
</evidence>
<sequence length="271" mass="30708">MTNGKSIADFLSRTMAIVSQMRTYGEKISNETIVAKVLRSLIPKFDHVVATIEEAKDLSILSVDELMGSFQAHEARINRSLERNKEKALQVKETTNNENNKRENIYLAGRGRSRGREGFCSFHGGRDNRAENEEEEEKLFVAYMDTNPKKVDLWFVDSGCSNHMTGTKSLFKELDETQKIKVQLGNTKEMQVEGKDTVKVETRHGYNLLSVEQLMTRGHSVLFDDNTSVITHKKSGHKVQNVSTSNKMFRPDVSNMEDFAFTASTKDDSTL</sequence>
<dbReference type="Pfam" id="PF14223">
    <property type="entry name" value="Retrotran_gag_2"/>
    <property type="match status" value="1"/>
</dbReference>
<protein>
    <submittedName>
        <fullName evidence="3">Uncharacterized protein LOC111473748</fullName>
    </submittedName>
</protein>
<dbReference type="PANTHER" id="PTHR35317:SF27">
    <property type="entry name" value="RETROVIRUS-RELATED POL POLYPROTEIN FROM TRANSPOSON TNT 1-94"/>
    <property type="match status" value="1"/>
</dbReference>
<gene>
    <name evidence="3" type="primary">LOC111473748</name>
</gene>
<organism evidence="2 3">
    <name type="scientific">Cucurbita maxima</name>
    <name type="common">Pumpkin</name>
    <name type="synonym">Winter squash</name>
    <dbReference type="NCBI Taxonomy" id="3661"/>
    <lineage>
        <taxon>Eukaryota</taxon>
        <taxon>Viridiplantae</taxon>
        <taxon>Streptophyta</taxon>
        <taxon>Embryophyta</taxon>
        <taxon>Tracheophyta</taxon>
        <taxon>Spermatophyta</taxon>
        <taxon>Magnoliopsida</taxon>
        <taxon>eudicotyledons</taxon>
        <taxon>Gunneridae</taxon>
        <taxon>Pentapetalae</taxon>
        <taxon>rosids</taxon>
        <taxon>fabids</taxon>
        <taxon>Cucurbitales</taxon>
        <taxon>Cucurbitaceae</taxon>
        <taxon>Cucurbiteae</taxon>
        <taxon>Cucurbita</taxon>
    </lineage>
</organism>
<accession>A0A6J1ICR9</accession>
<dbReference type="PROSITE" id="PS50890">
    <property type="entry name" value="PUA"/>
    <property type="match status" value="1"/>
</dbReference>
<reference evidence="3" key="1">
    <citation type="submission" date="2025-08" db="UniProtKB">
        <authorList>
            <consortium name="RefSeq"/>
        </authorList>
    </citation>
    <scope>IDENTIFICATION</scope>
    <source>
        <tissue evidence="3">Young leaves</tissue>
    </source>
</reference>
<dbReference type="InterPro" id="IPR054722">
    <property type="entry name" value="PolX-like_BBD"/>
</dbReference>
<dbReference type="AlphaFoldDB" id="A0A6J1ICR9"/>